<accession>A0A7G5IMN9</accession>
<evidence type="ECO:0000256" key="6">
    <source>
        <dbReference type="ARBA" id="ARBA00023136"/>
    </source>
</evidence>
<dbReference type="AlphaFoldDB" id="A0A7G5IMN9"/>
<dbReference type="Proteomes" id="UP000515292">
    <property type="component" value="Chromosome"/>
</dbReference>
<dbReference type="EMBL" id="CP059851">
    <property type="protein sequence ID" value="QMW24631.1"/>
    <property type="molecule type" value="Genomic_DNA"/>
</dbReference>
<keyword evidence="3 8" id="KW-0808">Transferase</keyword>
<dbReference type="SUPFAM" id="SSF53448">
    <property type="entry name" value="Nucleotide-diphospho-sugar transferases"/>
    <property type="match status" value="1"/>
</dbReference>
<evidence type="ECO:0000256" key="7">
    <source>
        <dbReference type="SAM" id="Phobius"/>
    </source>
</evidence>
<dbReference type="Gene3D" id="3.90.550.10">
    <property type="entry name" value="Spore Coat Polysaccharide Biosynthesis Protein SpsA, Chain A"/>
    <property type="match status" value="1"/>
</dbReference>
<keyword evidence="9" id="KW-1185">Reference proteome</keyword>
<reference evidence="8 9" key="1">
    <citation type="submission" date="2020-07" db="EMBL/GenBank/DDBJ databases">
        <title>Complete genome sequence for Sandaracinobacter sp. M6.</title>
        <authorList>
            <person name="Tang Y."/>
            <person name="Liu Q."/>
            <person name="Guo Z."/>
            <person name="Lei P."/>
            <person name="Huang B."/>
        </authorList>
    </citation>
    <scope>NUCLEOTIDE SEQUENCE [LARGE SCALE GENOMIC DNA]</scope>
    <source>
        <strain evidence="8 9">M6</strain>
    </source>
</reference>
<dbReference type="Pfam" id="PF13641">
    <property type="entry name" value="Glyco_tranf_2_3"/>
    <property type="match status" value="1"/>
</dbReference>
<feature type="transmembrane region" description="Helical" evidence="7">
    <location>
        <begin position="322"/>
        <end position="348"/>
    </location>
</feature>
<evidence type="ECO:0000313" key="9">
    <source>
        <dbReference type="Proteomes" id="UP000515292"/>
    </source>
</evidence>
<keyword evidence="2" id="KW-0328">Glycosyltransferase</keyword>
<evidence type="ECO:0000256" key="5">
    <source>
        <dbReference type="ARBA" id="ARBA00022989"/>
    </source>
</evidence>
<keyword evidence="6 7" id="KW-0472">Membrane</keyword>
<dbReference type="PANTHER" id="PTHR43867:SF2">
    <property type="entry name" value="CELLULOSE SYNTHASE CATALYTIC SUBUNIT A [UDP-FORMING]"/>
    <property type="match status" value="1"/>
</dbReference>
<dbReference type="NCBIfam" id="NF011307">
    <property type="entry name" value="PRK14716.1-5"/>
    <property type="match status" value="1"/>
</dbReference>
<dbReference type="GO" id="GO:0016757">
    <property type="term" value="F:glycosyltransferase activity"/>
    <property type="evidence" value="ECO:0007669"/>
    <property type="project" value="UniProtKB-KW"/>
</dbReference>
<keyword evidence="5 7" id="KW-1133">Transmembrane helix</keyword>
<evidence type="ECO:0000256" key="1">
    <source>
        <dbReference type="ARBA" id="ARBA00004141"/>
    </source>
</evidence>
<dbReference type="InterPro" id="IPR050321">
    <property type="entry name" value="Glycosyltr_2/OpgH_subfam"/>
</dbReference>
<dbReference type="GO" id="GO:0016020">
    <property type="term" value="C:membrane"/>
    <property type="evidence" value="ECO:0007669"/>
    <property type="project" value="UniProtKB-SubCell"/>
</dbReference>
<comment type="subcellular location">
    <subcellularLocation>
        <location evidence="1">Membrane</location>
        <topology evidence="1">Multi-pass membrane protein</topology>
    </subcellularLocation>
</comment>
<feature type="transmembrane region" description="Helical" evidence="7">
    <location>
        <begin position="12"/>
        <end position="33"/>
    </location>
</feature>
<evidence type="ECO:0000256" key="3">
    <source>
        <dbReference type="ARBA" id="ARBA00022679"/>
    </source>
</evidence>
<dbReference type="InterPro" id="IPR029044">
    <property type="entry name" value="Nucleotide-diphossugar_trans"/>
</dbReference>
<feature type="transmembrane region" description="Helical" evidence="7">
    <location>
        <begin position="360"/>
        <end position="378"/>
    </location>
</feature>
<evidence type="ECO:0000313" key="8">
    <source>
        <dbReference type="EMBL" id="QMW24631.1"/>
    </source>
</evidence>
<gene>
    <name evidence="8" type="ORF">H3309_10730</name>
</gene>
<evidence type="ECO:0000256" key="2">
    <source>
        <dbReference type="ARBA" id="ARBA00022676"/>
    </source>
</evidence>
<evidence type="ECO:0000256" key="4">
    <source>
        <dbReference type="ARBA" id="ARBA00022692"/>
    </source>
</evidence>
<dbReference type="PANTHER" id="PTHR43867">
    <property type="entry name" value="CELLULOSE SYNTHASE CATALYTIC SUBUNIT A [UDP-FORMING]"/>
    <property type="match status" value="1"/>
</dbReference>
<sequence length="440" mass="47986">MLPALLLNELLWLTAIAVLLSGLDDLAVDLVWLSRRLWRRLPLPPAAPLRHAIFVPAWDEAAVIGAMLGSLSATLDHPDWRLFVGCYPNDPATRAAIAGVADPRISCIMCRRPGPTTKADCLNHLWRAMRAVETAEQRRFDCIVLHDAEDVIHPAELRTFDAALATGLAMVQLPVEPLPDATARWIGGHYLDEFAEAHAKELPVRGALGAPVPSAGVATAIRRDVLDRIASAPDAPFDQDSLTEDYELGHRLHRAGHRAALVRVRVAGALVSTREYFPATLDAALRQKSRWLLGIALTGWDRLGWRGGVAARWMLLRDRKSLYTAVVGMLAYGLAIILLLQAPLAALLGHDALIAQLSPALHALLAINTALLGWRLLVRAAFATHAAGWREGLRSVPRAVVGNAINALAALRAVQRYRTLRASGETARWDKTIHRFPGVS</sequence>
<protein>
    <submittedName>
        <fullName evidence="8">Glycosyl transferase family protein</fullName>
    </submittedName>
</protein>
<proteinExistence type="predicted"/>
<name>A0A7G5IMN9_9SPHN</name>
<organism evidence="8 9">
    <name type="scientific">Sandaracinobacteroides saxicola</name>
    <dbReference type="NCBI Taxonomy" id="2759707"/>
    <lineage>
        <taxon>Bacteria</taxon>
        <taxon>Pseudomonadati</taxon>
        <taxon>Pseudomonadota</taxon>
        <taxon>Alphaproteobacteria</taxon>
        <taxon>Sphingomonadales</taxon>
        <taxon>Sphingosinicellaceae</taxon>
        <taxon>Sandaracinobacteroides</taxon>
    </lineage>
</organism>
<dbReference type="KEGG" id="sand:H3309_10730"/>
<keyword evidence="4 7" id="KW-0812">Transmembrane</keyword>